<dbReference type="EMBL" id="GIFC01009693">
    <property type="protein sequence ID" value="MXU91776.1"/>
    <property type="molecule type" value="Transcribed_RNA"/>
</dbReference>
<sequence length="125" mass="14082">MSLSLLRRLIIPLSSCPSSSQLLAFPSTVPSPEHFNLFYPSPSLSLVPVSFHIPLSSLPTLLFLFSLSLLFTPLVPSYGGDQHEQDRFHKNYKVYFTFNTFARTSNTGNLINGLFTLKNICFSFF</sequence>
<reference evidence="1" key="1">
    <citation type="submission" date="2019-12" db="EMBL/GenBank/DDBJ databases">
        <title>An insight into the sialome of adult female Ixodes ricinus ticks feeding for 6 days.</title>
        <authorList>
            <person name="Perner J."/>
            <person name="Ribeiro J.M.C."/>
        </authorList>
    </citation>
    <scope>NUCLEOTIDE SEQUENCE</scope>
    <source>
        <strain evidence="1">Semi-engorged</strain>
        <tissue evidence="1">Salivary glands</tissue>
    </source>
</reference>
<protein>
    <submittedName>
        <fullName evidence="1">Uncharacterized protein</fullName>
    </submittedName>
</protein>
<proteinExistence type="predicted"/>
<name>A0A6B0UQ49_IXORI</name>
<accession>A0A6B0UQ49</accession>
<dbReference type="AlphaFoldDB" id="A0A6B0UQ49"/>
<evidence type="ECO:0000313" key="1">
    <source>
        <dbReference type="EMBL" id="MXU91776.1"/>
    </source>
</evidence>
<organism evidence="1">
    <name type="scientific">Ixodes ricinus</name>
    <name type="common">Common tick</name>
    <name type="synonym">Acarus ricinus</name>
    <dbReference type="NCBI Taxonomy" id="34613"/>
    <lineage>
        <taxon>Eukaryota</taxon>
        <taxon>Metazoa</taxon>
        <taxon>Ecdysozoa</taxon>
        <taxon>Arthropoda</taxon>
        <taxon>Chelicerata</taxon>
        <taxon>Arachnida</taxon>
        <taxon>Acari</taxon>
        <taxon>Parasitiformes</taxon>
        <taxon>Ixodida</taxon>
        <taxon>Ixodoidea</taxon>
        <taxon>Ixodidae</taxon>
        <taxon>Ixodinae</taxon>
        <taxon>Ixodes</taxon>
    </lineage>
</organism>